<name>A0A1I6UBG6_9PSEU</name>
<keyword evidence="10" id="KW-0378">Hydrolase</keyword>
<dbReference type="GO" id="GO:0004144">
    <property type="term" value="F:diacylglycerol O-acyltransferase activity"/>
    <property type="evidence" value="ECO:0007669"/>
    <property type="project" value="UniProtKB-EC"/>
</dbReference>
<keyword evidence="5" id="KW-0808">Transferase</keyword>
<dbReference type="PANTHER" id="PTHR48098:SF1">
    <property type="entry name" value="DIACYLGLYCEROL ACYLTRANSFERASE_MYCOLYLTRANSFERASE AG85A"/>
    <property type="match status" value="1"/>
</dbReference>
<sequence length="360" mass="38695">MMRTGFRGVLRTFAAASAAGMVALGLCAPAANAEDEVPRLADGFGLTVKRQPEWLDGGHRSFVFSVATDEVPNPTLLSDQTAGQHDIVVTLPEDYTRSEARYPVLYSLHGNPDWPTNPYLRQVSEQATAGKPLITVHPNGVRSWYSNWVNPGGVGPQNWETFHLDQLVPFIDANLRTFAERDGRAIVGHSMGGFGALHYAEHRPDLFSYVGSFSGGLDLLNQKVRAAVIGTEVSPGSGTPTVGADAIFGPPVWPLDGVWNAQSPAQHVESLRGMGVALYSGNGGDPLVAPVQSVTEQGVRETNVVTSQNLTAAGIPHEFLDYGDGSSWAPGCSGKHADIQCLQKDMDHYVGLILERLRTR</sequence>
<evidence type="ECO:0000313" key="11">
    <source>
        <dbReference type="Proteomes" id="UP000198852"/>
    </source>
</evidence>
<evidence type="ECO:0000256" key="7">
    <source>
        <dbReference type="ARBA" id="ARBA00032572"/>
    </source>
</evidence>
<evidence type="ECO:0000256" key="3">
    <source>
        <dbReference type="ARBA" id="ARBA00012820"/>
    </source>
</evidence>
<protein>
    <recommendedName>
        <fullName evidence="7">Acyl-CoA:diacylglycerol acyltransferase</fullName>
        <ecNumber evidence="3">2.3.1.122</ecNumber>
        <ecNumber evidence="4">2.3.1.20</ecNumber>
    </recommendedName>
</protein>
<accession>A0A1I6UBG6</accession>
<organism evidence="10 11">
    <name type="scientific">Saccharopolyspora flava</name>
    <dbReference type="NCBI Taxonomy" id="95161"/>
    <lineage>
        <taxon>Bacteria</taxon>
        <taxon>Bacillati</taxon>
        <taxon>Actinomycetota</taxon>
        <taxon>Actinomycetes</taxon>
        <taxon>Pseudonocardiales</taxon>
        <taxon>Pseudonocardiaceae</taxon>
        <taxon>Saccharopolyspora</taxon>
    </lineage>
</organism>
<dbReference type="InterPro" id="IPR000801">
    <property type="entry name" value="Esterase-like"/>
</dbReference>
<evidence type="ECO:0000256" key="2">
    <source>
        <dbReference type="ARBA" id="ARBA00005874"/>
    </source>
</evidence>
<dbReference type="InterPro" id="IPR006311">
    <property type="entry name" value="TAT_signal"/>
</dbReference>
<evidence type="ECO:0000256" key="9">
    <source>
        <dbReference type="SAM" id="SignalP"/>
    </source>
</evidence>
<dbReference type="PANTHER" id="PTHR48098">
    <property type="entry name" value="ENTEROCHELIN ESTERASE-RELATED"/>
    <property type="match status" value="1"/>
</dbReference>
<evidence type="ECO:0000256" key="8">
    <source>
        <dbReference type="ARBA" id="ARBA00048109"/>
    </source>
</evidence>
<dbReference type="EC" id="2.3.1.122" evidence="3"/>
<proteinExistence type="inferred from homology"/>
<dbReference type="InterPro" id="IPR029058">
    <property type="entry name" value="AB_hydrolase_fold"/>
</dbReference>
<dbReference type="GO" id="GO:0016787">
    <property type="term" value="F:hydrolase activity"/>
    <property type="evidence" value="ECO:0007669"/>
    <property type="project" value="UniProtKB-KW"/>
</dbReference>
<dbReference type="AlphaFoldDB" id="A0A1I6UBG6"/>
<dbReference type="EMBL" id="FOZX01000010">
    <property type="protein sequence ID" value="SFS98782.1"/>
    <property type="molecule type" value="Genomic_DNA"/>
</dbReference>
<evidence type="ECO:0000256" key="5">
    <source>
        <dbReference type="ARBA" id="ARBA00022679"/>
    </source>
</evidence>
<evidence type="ECO:0000256" key="6">
    <source>
        <dbReference type="ARBA" id="ARBA00023315"/>
    </source>
</evidence>
<dbReference type="InterPro" id="IPR050583">
    <property type="entry name" value="Mycobacterial_A85_antigen"/>
</dbReference>
<comment type="catalytic activity">
    <reaction evidence="8">
        <text>an acyl-CoA + a 1,2-diacyl-sn-glycerol = a triacyl-sn-glycerol + CoA</text>
        <dbReference type="Rhea" id="RHEA:10868"/>
        <dbReference type="ChEBI" id="CHEBI:17815"/>
        <dbReference type="ChEBI" id="CHEBI:57287"/>
        <dbReference type="ChEBI" id="CHEBI:58342"/>
        <dbReference type="ChEBI" id="CHEBI:64615"/>
        <dbReference type="EC" id="2.3.1.20"/>
    </reaction>
</comment>
<comment type="catalytic activity">
    <reaction evidence="1">
        <text>2 alpha,alpha'-trehalose 6-mycolate = alpha,alpha'-trehalose 6,6'-bismycolate + alpha,alpha-trehalose</text>
        <dbReference type="Rhea" id="RHEA:23472"/>
        <dbReference type="ChEBI" id="CHEBI:16551"/>
        <dbReference type="ChEBI" id="CHEBI:18195"/>
        <dbReference type="ChEBI" id="CHEBI:18234"/>
        <dbReference type="EC" id="2.3.1.122"/>
    </reaction>
</comment>
<dbReference type="Pfam" id="PF00756">
    <property type="entry name" value="Esterase"/>
    <property type="match status" value="1"/>
</dbReference>
<gene>
    <name evidence="10" type="ORF">SAMN05660874_04736</name>
</gene>
<evidence type="ECO:0000256" key="4">
    <source>
        <dbReference type="ARBA" id="ARBA00013244"/>
    </source>
</evidence>
<dbReference type="STRING" id="95161.SAMN05660874_04736"/>
<comment type="similarity">
    <text evidence="2">Belongs to the mycobacterial A85 antigen family.</text>
</comment>
<reference evidence="11" key="1">
    <citation type="submission" date="2016-10" db="EMBL/GenBank/DDBJ databases">
        <authorList>
            <person name="Varghese N."/>
            <person name="Submissions S."/>
        </authorList>
    </citation>
    <scope>NUCLEOTIDE SEQUENCE [LARGE SCALE GENOMIC DNA]</scope>
    <source>
        <strain evidence="11">DSM 44771</strain>
    </source>
</reference>
<dbReference type="Proteomes" id="UP000198852">
    <property type="component" value="Unassembled WGS sequence"/>
</dbReference>
<keyword evidence="9" id="KW-0732">Signal</keyword>
<keyword evidence="6" id="KW-0012">Acyltransferase</keyword>
<evidence type="ECO:0000313" key="10">
    <source>
        <dbReference type="EMBL" id="SFS98782.1"/>
    </source>
</evidence>
<keyword evidence="11" id="KW-1185">Reference proteome</keyword>
<dbReference type="EC" id="2.3.1.20" evidence="4"/>
<dbReference type="Gene3D" id="3.40.50.1820">
    <property type="entry name" value="alpha/beta hydrolase"/>
    <property type="match status" value="1"/>
</dbReference>
<dbReference type="SUPFAM" id="SSF53474">
    <property type="entry name" value="alpha/beta-Hydrolases"/>
    <property type="match status" value="1"/>
</dbReference>
<feature type="signal peptide" evidence="9">
    <location>
        <begin position="1"/>
        <end position="33"/>
    </location>
</feature>
<dbReference type="PROSITE" id="PS51318">
    <property type="entry name" value="TAT"/>
    <property type="match status" value="1"/>
</dbReference>
<feature type="chain" id="PRO_5011601897" description="Acyl-CoA:diacylglycerol acyltransferase" evidence="9">
    <location>
        <begin position="34"/>
        <end position="360"/>
    </location>
</feature>
<evidence type="ECO:0000256" key="1">
    <source>
        <dbReference type="ARBA" id="ARBA00000697"/>
    </source>
</evidence>
<dbReference type="GO" id="GO:0050348">
    <property type="term" value="F:trehalose O-mycolyltransferase activity"/>
    <property type="evidence" value="ECO:0007669"/>
    <property type="project" value="UniProtKB-EC"/>
</dbReference>